<organism evidence="11 12">
    <name type="scientific">Jiella avicenniae</name>
    <dbReference type="NCBI Taxonomy" id="2907202"/>
    <lineage>
        <taxon>Bacteria</taxon>
        <taxon>Pseudomonadati</taxon>
        <taxon>Pseudomonadota</taxon>
        <taxon>Alphaproteobacteria</taxon>
        <taxon>Hyphomicrobiales</taxon>
        <taxon>Aurantimonadaceae</taxon>
        <taxon>Jiella</taxon>
    </lineage>
</organism>
<evidence type="ECO:0000256" key="1">
    <source>
        <dbReference type="ARBA" id="ARBA00004651"/>
    </source>
</evidence>
<keyword evidence="12" id="KW-1185">Reference proteome</keyword>
<feature type="transmembrane region" description="Helical" evidence="8">
    <location>
        <begin position="12"/>
        <end position="34"/>
    </location>
</feature>
<reference evidence="11" key="1">
    <citation type="submission" date="2022-01" db="EMBL/GenBank/DDBJ databases">
        <title>Jiella avicenniae sp. nov., a novel endophytic bacterium isolated from bark of Avicennia marina.</title>
        <authorList>
            <person name="Tuo L."/>
        </authorList>
    </citation>
    <scope>NUCLEOTIDE SEQUENCE</scope>
    <source>
        <strain evidence="11">CBK1P-4</strain>
    </source>
</reference>
<feature type="transmembrane region" description="Helical" evidence="8">
    <location>
        <begin position="142"/>
        <end position="159"/>
    </location>
</feature>
<evidence type="ECO:0000259" key="9">
    <source>
        <dbReference type="PROSITE" id="PS50893"/>
    </source>
</evidence>
<dbReference type="SUPFAM" id="SSF90123">
    <property type="entry name" value="ABC transporter transmembrane region"/>
    <property type="match status" value="1"/>
</dbReference>
<dbReference type="RefSeq" id="WP_233720615.1">
    <property type="nucleotide sequence ID" value="NZ_JAJUWU010000017.1"/>
</dbReference>
<protein>
    <submittedName>
        <fullName evidence="11">Type I secretion system permease/ATPase</fullName>
    </submittedName>
</protein>
<evidence type="ECO:0000256" key="2">
    <source>
        <dbReference type="ARBA" id="ARBA00005417"/>
    </source>
</evidence>
<dbReference type="PROSITE" id="PS50929">
    <property type="entry name" value="ABC_TM1F"/>
    <property type="match status" value="1"/>
</dbReference>
<feature type="domain" description="ABC transmembrane type-1" evidence="10">
    <location>
        <begin position="11"/>
        <end position="285"/>
    </location>
</feature>
<evidence type="ECO:0000313" key="11">
    <source>
        <dbReference type="EMBL" id="MCE7029626.1"/>
    </source>
</evidence>
<dbReference type="InterPro" id="IPR003593">
    <property type="entry name" value="AAA+_ATPase"/>
</dbReference>
<dbReference type="PANTHER" id="PTHR43394:SF1">
    <property type="entry name" value="ATP-BINDING CASSETTE SUB-FAMILY B MEMBER 10, MITOCHONDRIAL"/>
    <property type="match status" value="1"/>
</dbReference>
<dbReference type="Pfam" id="PF00664">
    <property type="entry name" value="ABC_membrane"/>
    <property type="match status" value="1"/>
</dbReference>
<evidence type="ECO:0000256" key="3">
    <source>
        <dbReference type="ARBA" id="ARBA00022692"/>
    </source>
</evidence>
<dbReference type="GO" id="GO:0005524">
    <property type="term" value="F:ATP binding"/>
    <property type="evidence" value="ECO:0007669"/>
    <property type="project" value="UniProtKB-KW"/>
</dbReference>
<evidence type="ECO:0000256" key="5">
    <source>
        <dbReference type="ARBA" id="ARBA00022840"/>
    </source>
</evidence>
<dbReference type="InterPro" id="IPR003439">
    <property type="entry name" value="ABC_transporter-like_ATP-bd"/>
</dbReference>
<dbReference type="NCBIfam" id="TIGR01842">
    <property type="entry name" value="type_I_sec_PrtD"/>
    <property type="match status" value="1"/>
</dbReference>
<dbReference type="GO" id="GO:0005886">
    <property type="term" value="C:plasma membrane"/>
    <property type="evidence" value="ECO:0007669"/>
    <property type="project" value="UniProtKB-SubCell"/>
</dbReference>
<dbReference type="Gene3D" id="3.40.50.300">
    <property type="entry name" value="P-loop containing nucleotide triphosphate hydrolases"/>
    <property type="match status" value="1"/>
</dbReference>
<dbReference type="SUPFAM" id="SSF52540">
    <property type="entry name" value="P-loop containing nucleoside triphosphate hydrolases"/>
    <property type="match status" value="1"/>
</dbReference>
<dbReference type="InterPro" id="IPR027417">
    <property type="entry name" value="P-loop_NTPase"/>
</dbReference>
<dbReference type="InterPro" id="IPR039421">
    <property type="entry name" value="Type_1_exporter"/>
</dbReference>
<feature type="transmembrane region" description="Helical" evidence="8">
    <location>
        <begin position="46"/>
        <end position="66"/>
    </location>
</feature>
<feature type="transmembrane region" description="Helical" evidence="8">
    <location>
        <begin position="241"/>
        <end position="265"/>
    </location>
</feature>
<sequence length="620" mass="65806">MFAKTAGMLTVLFCFTMVINVLLLVQPIYMLQIYDRVLVSASFDTLVYISLIAAGALLLLGAFDALRSMIAGRLAARLETDNGGDALIASLRSPRASLGDVQPLRDLATVRGFVGGRAMLAYLDLPFMPLFIGMLYLIHPDLFWLTLGGAVVLAFVALANQRATTKLAGEAGEASMNATLSAQAFVRSSESLFAMGMIGNAVDFWGRSQARSLRALDRLNGRNAFFAGLSRFLRMGLQIAILGYGGYLVIAGEMTAGMIFAASLISGRALQPIDQVIGGWKGFVDMRKAMSRLSKGLDTVRSDRSGKTALPEPRGEVRFDQVVVMPQGSGADPILKRISFKVPPGECCVVIGPSGAGKSTLMRALVGGVETRSGAVRIDGADIRNWDGEALGRHVGYLAQEVEILPGTVAQNIARFDPDAADEAVIAAAKMAEVHELVLKLPQGYDTVLGPMGMKLSGGQRQRVGLARAFYGRPKILVLDEPNASLDAEGDLALDRALRHARESGVTVILVTQRRQVAEQADWILVLRDGAIDDFGSRDEVLGRQANKVQAAREAARQQTKESGGQVVAAQAAFGANAAPAPAAAMAQPMGQATGRVTAPMRARFPAIVTDGGKPARPGG</sequence>
<name>A0A9X1P3I7_9HYPH</name>
<accession>A0A9X1P3I7</accession>
<dbReference type="PROSITE" id="PS00211">
    <property type="entry name" value="ABC_TRANSPORTER_1"/>
    <property type="match status" value="1"/>
</dbReference>
<dbReference type="Gene3D" id="1.20.1560.10">
    <property type="entry name" value="ABC transporter type 1, transmembrane domain"/>
    <property type="match status" value="1"/>
</dbReference>
<comment type="caution">
    <text evidence="11">The sequence shown here is derived from an EMBL/GenBank/DDBJ whole genome shotgun (WGS) entry which is preliminary data.</text>
</comment>
<evidence type="ECO:0000259" key="10">
    <source>
        <dbReference type="PROSITE" id="PS50929"/>
    </source>
</evidence>
<feature type="domain" description="ABC transporter" evidence="9">
    <location>
        <begin position="317"/>
        <end position="554"/>
    </location>
</feature>
<evidence type="ECO:0000256" key="4">
    <source>
        <dbReference type="ARBA" id="ARBA00022741"/>
    </source>
</evidence>
<proteinExistence type="inferred from homology"/>
<dbReference type="GO" id="GO:0030256">
    <property type="term" value="C:type I protein secretion system complex"/>
    <property type="evidence" value="ECO:0007669"/>
    <property type="project" value="InterPro"/>
</dbReference>
<evidence type="ECO:0000256" key="7">
    <source>
        <dbReference type="ARBA" id="ARBA00023136"/>
    </source>
</evidence>
<keyword evidence="5" id="KW-0067">ATP-binding</keyword>
<keyword evidence="4" id="KW-0547">Nucleotide-binding</keyword>
<dbReference type="Proteomes" id="UP001139035">
    <property type="component" value="Unassembled WGS sequence"/>
</dbReference>
<evidence type="ECO:0000256" key="8">
    <source>
        <dbReference type="SAM" id="Phobius"/>
    </source>
</evidence>
<keyword evidence="6 8" id="KW-1133">Transmembrane helix</keyword>
<dbReference type="GO" id="GO:0016887">
    <property type="term" value="F:ATP hydrolysis activity"/>
    <property type="evidence" value="ECO:0007669"/>
    <property type="project" value="InterPro"/>
</dbReference>
<dbReference type="AlphaFoldDB" id="A0A9X1P3I7"/>
<dbReference type="InterPro" id="IPR011527">
    <property type="entry name" value="ABC1_TM_dom"/>
</dbReference>
<dbReference type="Pfam" id="PF00005">
    <property type="entry name" value="ABC_tran"/>
    <property type="match status" value="1"/>
</dbReference>
<dbReference type="InterPro" id="IPR017871">
    <property type="entry name" value="ABC_transporter-like_CS"/>
</dbReference>
<dbReference type="InterPro" id="IPR036640">
    <property type="entry name" value="ABC1_TM_sf"/>
</dbReference>
<dbReference type="PANTHER" id="PTHR43394">
    <property type="entry name" value="ATP-DEPENDENT PERMEASE MDL1, MITOCHONDRIAL"/>
    <property type="match status" value="1"/>
</dbReference>
<dbReference type="InterPro" id="IPR010128">
    <property type="entry name" value="ATPase_T1SS_PrtD-like"/>
</dbReference>
<dbReference type="GO" id="GO:0015421">
    <property type="term" value="F:ABC-type oligopeptide transporter activity"/>
    <property type="evidence" value="ECO:0007669"/>
    <property type="project" value="TreeGrafter"/>
</dbReference>
<keyword evidence="7 8" id="KW-0472">Membrane</keyword>
<evidence type="ECO:0000313" key="12">
    <source>
        <dbReference type="Proteomes" id="UP001139035"/>
    </source>
</evidence>
<keyword evidence="3 8" id="KW-0812">Transmembrane</keyword>
<dbReference type="PROSITE" id="PS50893">
    <property type="entry name" value="ABC_TRANSPORTER_2"/>
    <property type="match status" value="1"/>
</dbReference>
<dbReference type="SMART" id="SM00382">
    <property type="entry name" value="AAA"/>
    <property type="match status" value="1"/>
</dbReference>
<dbReference type="EMBL" id="JAJUWU010000017">
    <property type="protein sequence ID" value="MCE7029626.1"/>
    <property type="molecule type" value="Genomic_DNA"/>
</dbReference>
<comment type="subcellular location">
    <subcellularLocation>
        <location evidence="1">Cell membrane</location>
        <topology evidence="1">Multi-pass membrane protein</topology>
    </subcellularLocation>
</comment>
<gene>
    <name evidence="11" type="ORF">LZD57_16680</name>
</gene>
<evidence type="ECO:0000256" key="6">
    <source>
        <dbReference type="ARBA" id="ARBA00022989"/>
    </source>
</evidence>
<feature type="transmembrane region" description="Helical" evidence="8">
    <location>
        <begin position="119"/>
        <end position="136"/>
    </location>
</feature>
<dbReference type="GO" id="GO:0030253">
    <property type="term" value="P:protein secretion by the type I secretion system"/>
    <property type="evidence" value="ECO:0007669"/>
    <property type="project" value="InterPro"/>
</dbReference>
<comment type="similarity">
    <text evidence="2">Belongs to the ABC transporter superfamily.</text>
</comment>